<dbReference type="SMART" id="SM00312">
    <property type="entry name" value="PX"/>
    <property type="match status" value="1"/>
</dbReference>
<name>A0A9P0QRS8_9ASCO</name>
<dbReference type="InterPro" id="IPR036871">
    <property type="entry name" value="PX_dom_sf"/>
</dbReference>
<dbReference type="InterPro" id="IPR028662">
    <property type="entry name" value="SNX8/Mvp1"/>
</dbReference>
<keyword evidence="7" id="KW-0653">Protein transport</keyword>
<dbReference type="GO" id="GO:0006623">
    <property type="term" value="P:protein targeting to vacuole"/>
    <property type="evidence" value="ECO:0007669"/>
    <property type="project" value="TreeGrafter"/>
</dbReference>
<keyword evidence="6" id="KW-0963">Cytoplasm</keyword>
<dbReference type="FunFam" id="3.30.1520.10:FF:000042">
    <property type="entry name" value="Sorting nexin mvp1"/>
    <property type="match status" value="1"/>
</dbReference>
<feature type="region of interest" description="Disordered" evidence="10">
    <location>
        <begin position="1"/>
        <end position="40"/>
    </location>
</feature>
<dbReference type="Pfam" id="PF00787">
    <property type="entry name" value="PX"/>
    <property type="match status" value="1"/>
</dbReference>
<dbReference type="GO" id="GO:0032266">
    <property type="term" value="F:phosphatidylinositol-3-phosphate binding"/>
    <property type="evidence" value="ECO:0007669"/>
    <property type="project" value="TreeGrafter"/>
</dbReference>
<evidence type="ECO:0000256" key="10">
    <source>
        <dbReference type="SAM" id="MobiDB-lite"/>
    </source>
</evidence>
<dbReference type="InterPro" id="IPR045734">
    <property type="entry name" value="Snx8_BAR_dom"/>
</dbReference>
<evidence type="ECO:0000256" key="4">
    <source>
        <dbReference type="ARBA" id="ARBA00014268"/>
    </source>
</evidence>
<comment type="subcellular location">
    <subcellularLocation>
        <location evidence="2">Cytoplasm</location>
    </subcellularLocation>
    <subcellularLocation>
        <location evidence="1">Membrane</location>
        <topology evidence="1">Peripheral membrane protein</topology>
        <orientation evidence="1">Cytoplasmic side</orientation>
    </subcellularLocation>
</comment>
<dbReference type="GO" id="GO:0005768">
    <property type="term" value="C:endosome"/>
    <property type="evidence" value="ECO:0007669"/>
    <property type="project" value="TreeGrafter"/>
</dbReference>
<dbReference type="PROSITE" id="PS50195">
    <property type="entry name" value="PX"/>
    <property type="match status" value="1"/>
</dbReference>
<dbReference type="GO" id="GO:0016020">
    <property type="term" value="C:membrane"/>
    <property type="evidence" value="ECO:0007669"/>
    <property type="project" value="UniProtKB-SubCell"/>
</dbReference>
<evidence type="ECO:0000256" key="9">
    <source>
        <dbReference type="ARBA" id="ARBA00072009"/>
    </source>
</evidence>
<dbReference type="InterPro" id="IPR035704">
    <property type="entry name" value="SNX8/Mvp1_PX"/>
</dbReference>
<comment type="similarity">
    <text evidence="3">Belongs to the sorting nexin family.</text>
</comment>
<dbReference type="Pfam" id="PF19566">
    <property type="entry name" value="Snx8_BAR_dom"/>
    <property type="match status" value="1"/>
</dbReference>
<evidence type="ECO:0000256" key="3">
    <source>
        <dbReference type="ARBA" id="ARBA00010883"/>
    </source>
</evidence>
<organism evidence="12 13">
    <name type="scientific">[Candida] railenensis</name>
    <dbReference type="NCBI Taxonomy" id="45579"/>
    <lineage>
        <taxon>Eukaryota</taxon>
        <taxon>Fungi</taxon>
        <taxon>Dikarya</taxon>
        <taxon>Ascomycota</taxon>
        <taxon>Saccharomycotina</taxon>
        <taxon>Pichiomycetes</taxon>
        <taxon>Debaryomycetaceae</taxon>
        <taxon>Kurtzmaniella</taxon>
    </lineage>
</organism>
<dbReference type="InterPro" id="IPR001683">
    <property type="entry name" value="PX_dom"/>
</dbReference>
<dbReference type="AlphaFoldDB" id="A0A9P0QRS8"/>
<dbReference type="OrthoDB" id="10064318at2759"/>
<evidence type="ECO:0000256" key="8">
    <source>
        <dbReference type="ARBA" id="ARBA00023136"/>
    </source>
</evidence>
<dbReference type="EMBL" id="CAKXYY010000012">
    <property type="protein sequence ID" value="CAH2353777.1"/>
    <property type="molecule type" value="Genomic_DNA"/>
</dbReference>
<evidence type="ECO:0000313" key="13">
    <source>
        <dbReference type="Proteomes" id="UP000837801"/>
    </source>
</evidence>
<gene>
    <name evidence="12" type="ORF">CLIB1423_12S02696</name>
</gene>
<evidence type="ECO:0000313" key="12">
    <source>
        <dbReference type="EMBL" id="CAH2353777.1"/>
    </source>
</evidence>
<accession>A0A9P0QRS8</accession>
<dbReference type="CDD" id="cd07597">
    <property type="entry name" value="BAR_SNX8"/>
    <property type="match status" value="1"/>
</dbReference>
<dbReference type="PANTHER" id="PTHR47554:SF1">
    <property type="entry name" value="SORTING NEXIN MVP1"/>
    <property type="match status" value="1"/>
</dbReference>
<dbReference type="Proteomes" id="UP000837801">
    <property type="component" value="Unassembled WGS sequence"/>
</dbReference>
<dbReference type="Gene3D" id="3.30.1520.10">
    <property type="entry name" value="Phox-like domain"/>
    <property type="match status" value="1"/>
</dbReference>
<dbReference type="GO" id="GO:0005829">
    <property type="term" value="C:cytosol"/>
    <property type="evidence" value="ECO:0007669"/>
    <property type="project" value="GOC"/>
</dbReference>
<evidence type="ECO:0000256" key="1">
    <source>
        <dbReference type="ARBA" id="ARBA00004287"/>
    </source>
</evidence>
<evidence type="ECO:0000256" key="7">
    <source>
        <dbReference type="ARBA" id="ARBA00022927"/>
    </source>
</evidence>
<evidence type="ECO:0000259" key="11">
    <source>
        <dbReference type="PROSITE" id="PS50195"/>
    </source>
</evidence>
<keyword evidence="5" id="KW-0813">Transport</keyword>
<evidence type="ECO:0000256" key="5">
    <source>
        <dbReference type="ARBA" id="ARBA00022448"/>
    </source>
</evidence>
<keyword evidence="13" id="KW-1185">Reference proteome</keyword>
<proteinExistence type="inferred from homology"/>
<reference evidence="12" key="1">
    <citation type="submission" date="2022-03" db="EMBL/GenBank/DDBJ databases">
        <authorList>
            <person name="Legras J.-L."/>
            <person name="Devillers H."/>
            <person name="Grondin C."/>
        </authorList>
    </citation>
    <scope>NUCLEOTIDE SEQUENCE</scope>
    <source>
        <strain evidence="12">CLIB 1423</strain>
    </source>
</reference>
<feature type="compositionally biased region" description="Polar residues" evidence="10">
    <location>
        <begin position="19"/>
        <end position="34"/>
    </location>
</feature>
<dbReference type="PANTHER" id="PTHR47554">
    <property type="entry name" value="SORTING NEXIN MVP1"/>
    <property type="match status" value="1"/>
</dbReference>
<sequence length="693" mass="79023">MNNSIFGNNDHEDPWDNGWANSEPTSSIVNTSSGREAGSNSGGFGIASSYLSPSQLLATHTPSPPVRTSVHDTPLSSATPVIDNVPLSYKEIYTRVGELCSTTNELESLVFNKIISRDQDGLTPYQKSKIVDIMYDHNLLPPSRPVNFYQILGLVALELELPGSGDFVTLQFRINDLPQLSPSIVKSIVNDESTDNSTNNNSNYVRSYSPDPLNAQLANTSISEDDQDQQHQHNQLPSSIIDPILTDHSSIQKRQHQDGAGISGPNDPISFNEITKYITEIKDTFEPVVGSKDLVRIKEVPEKEGLLFKHTNYIISHEIKLGLMSPAGSKKVIRRYSDFVWLLEYLLKKYPFRIIPGLPPKKFTGSAPDSQFLQKRRRGLNRFLNQLVKHPVLVLDSVVVTFLSVPTDLATWKKQAKVDYSLEFKGMKISTHFINSVWPTIGDEFLKDWKQSELNINKLIEVWTKCVLLVERYEKRQQQISLDNGKFVEMINKFSSLNEAVYPHDTNSENNEDSKIVSTSNKDDMSAINDSLGSISDFFNKSSQLLIDESFLINTTILEKFKNYLDYLYSLQELFERSKKLSINNIPQLQNRIQENEKRYQKLSTDDVDIKGSELAKLRQVIINDKQEIFQQLNKDWLIKECCFKEFIMFQKTQYLISELWIDWSKGRLKFQEKYFGLSEVLSKDVVGDMPTK</sequence>
<keyword evidence="8" id="KW-0472">Membrane</keyword>
<feature type="domain" description="PX" evidence="11">
    <location>
        <begin position="291"/>
        <end position="409"/>
    </location>
</feature>
<protein>
    <recommendedName>
        <fullName evidence="4">Sorting nexin MVP1</fullName>
    </recommendedName>
    <alternativeName>
        <fullName evidence="9">Sorting nexin mvp1</fullName>
    </alternativeName>
</protein>
<evidence type="ECO:0000256" key="2">
    <source>
        <dbReference type="ARBA" id="ARBA00004496"/>
    </source>
</evidence>
<feature type="region of interest" description="Disordered" evidence="10">
    <location>
        <begin position="191"/>
        <end position="210"/>
    </location>
</feature>
<dbReference type="CDD" id="cd06866">
    <property type="entry name" value="PX_SNX8_Mvp1p_like"/>
    <property type="match status" value="1"/>
</dbReference>
<dbReference type="SUPFAM" id="SSF64268">
    <property type="entry name" value="PX domain"/>
    <property type="match status" value="1"/>
</dbReference>
<evidence type="ECO:0000256" key="6">
    <source>
        <dbReference type="ARBA" id="ARBA00022490"/>
    </source>
</evidence>
<comment type="caution">
    <text evidence="12">The sequence shown here is derived from an EMBL/GenBank/DDBJ whole genome shotgun (WGS) entry which is preliminary data.</text>
</comment>
<feature type="compositionally biased region" description="Low complexity" evidence="10">
    <location>
        <begin position="195"/>
        <end position="209"/>
    </location>
</feature>
<dbReference type="GO" id="GO:0042147">
    <property type="term" value="P:retrograde transport, endosome to Golgi"/>
    <property type="evidence" value="ECO:0007669"/>
    <property type="project" value="InterPro"/>
</dbReference>